<dbReference type="SUPFAM" id="SSF102522">
    <property type="entry name" value="Bacterial fluorinating enzyme, N-terminal domain"/>
    <property type="match status" value="1"/>
</dbReference>
<dbReference type="InParanoid" id="A0LI44"/>
<dbReference type="InterPro" id="IPR002747">
    <property type="entry name" value="SAM_OH_AdoTrfase"/>
</dbReference>
<evidence type="ECO:0000313" key="5">
    <source>
        <dbReference type="EMBL" id="ABK17096.1"/>
    </source>
</evidence>
<evidence type="ECO:0000259" key="3">
    <source>
        <dbReference type="Pfam" id="PF01887"/>
    </source>
</evidence>
<dbReference type="Pfam" id="PF20257">
    <property type="entry name" value="SAM_HAT_C"/>
    <property type="match status" value="1"/>
</dbReference>
<gene>
    <name evidence="5" type="ordered locus">Sfum_1405</name>
</gene>
<dbReference type="PANTHER" id="PTHR35092">
    <property type="entry name" value="CHLORINASE MJ1651"/>
    <property type="match status" value="1"/>
</dbReference>
<keyword evidence="6" id="KW-1185">Reference proteome</keyword>
<dbReference type="InterPro" id="IPR023228">
    <property type="entry name" value="SAM_OH_AdoTrfase_N_sf"/>
</dbReference>
<dbReference type="OrthoDB" id="9792195at2"/>
<dbReference type="Gene3D" id="2.40.30.90">
    <property type="entry name" value="Bacterial fluorinating enzyme like"/>
    <property type="match status" value="1"/>
</dbReference>
<sequence length="278" mass="29598">MRAGVPPRILQENRSGVKSPIITLLSDFGLSDGYVAGMKGAILKICRNAVLVDITHLVPPGDIRAGAFLLAAAYPDFPRGTVHLAVVDPGVGTGRMPLVIMTPRGFLIGPDNGLFSLVLEKETPTEARAIENPAFRHSRVSMTFHGRDIFAPAAAHLASGAAFAEFGPVCTPHVARWSRATRIGDELRGEVIHIDRFGNAISNIDEGMLREFAAKGRARAQIRGQSLPLVSTYGDLEPGAAMALIGGGGHLEIAVNRGSAADRFRIAPGEPLRVFLDQ</sequence>
<comment type="similarity">
    <text evidence="2">Belongs to the SAM hydrolase / SAM-dependent halogenase family.</text>
</comment>
<proteinExistence type="inferred from homology"/>
<dbReference type="KEGG" id="sfu:Sfum_1405"/>
<dbReference type="AlphaFoldDB" id="A0LI44"/>
<dbReference type="InterPro" id="IPR023227">
    <property type="entry name" value="SAM_OH_AdoTrfase_C_sf"/>
</dbReference>
<evidence type="ECO:0008006" key="7">
    <source>
        <dbReference type="Google" id="ProtNLM"/>
    </source>
</evidence>
<dbReference type="Proteomes" id="UP000001784">
    <property type="component" value="Chromosome"/>
</dbReference>
<dbReference type="InterPro" id="IPR046470">
    <property type="entry name" value="SAM_HAT_C"/>
</dbReference>
<organism evidence="5 6">
    <name type="scientific">Syntrophobacter fumaroxidans (strain DSM 10017 / MPOB)</name>
    <dbReference type="NCBI Taxonomy" id="335543"/>
    <lineage>
        <taxon>Bacteria</taxon>
        <taxon>Pseudomonadati</taxon>
        <taxon>Thermodesulfobacteriota</taxon>
        <taxon>Syntrophobacteria</taxon>
        <taxon>Syntrophobacterales</taxon>
        <taxon>Syntrophobacteraceae</taxon>
        <taxon>Syntrophobacter</taxon>
    </lineage>
</organism>
<dbReference type="Pfam" id="PF01887">
    <property type="entry name" value="SAM_HAT_N"/>
    <property type="match status" value="1"/>
</dbReference>
<reference evidence="5 6" key="1">
    <citation type="submission" date="2006-10" db="EMBL/GenBank/DDBJ databases">
        <title>Complete sequence of Syntrophobacter fumaroxidans MPOB.</title>
        <authorList>
            <consortium name="US DOE Joint Genome Institute"/>
            <person name="Copeland A."/>
            <person name="Lucas S."/>
            <person name="Lapidus A."/>
            <person name="Barry K."/>
            <person name="Detter J.C."/>
            <person name="Glavina del Rio T."/>
            <person name="Hammon N."/>
            <person name="Israni S."/>
            <person name="Pitluck S."/>
            <person name="Goltsman E.G."/>
            <person name="Martinez M."/>
            <person name="Schmutz J."/>
            <person name="Larimer F."/>
            <person name="Land M."/>
            <person name="Hauser L."/>
            <person name="Kyrpides N."/>
            <person name="Kim E."/>
            <person name="Boone D.R."/>
            <person name="Brockman F."/>
            <person name="Culley D."/>
            <person name="Ferry J."/>
            <person name="Gunsalus R."/>
            <person name="McInerney M.J."/>
            <person name="Morrison M."/>
            <person name="Plugge C."/>
            <person name="Rohlin L."/>
            <person name="Scholten J."/>
            <person name="Sieber J."/>
            <person name="Stams A.J.M."/>
            <person name="Worm P."/>
            <person name="Henstra A.M."/>
            <person name="Richardson P."/>
        </authorList>
    </citation>
    <scope>NUCLEOTIDE SEQUENCE [LARGE SCALE GENOMIC DNA]</scope>
    <source>
        <strain evidence="6">DSM 10017 / MPOB</strain>
    </source>
</reference>
<feature type="domain" description="S-adenosyl-l-methionine hydroxide adenosyltransferase N-terminal" evidence="3">
    <location>
        <begin position="22"/>
        <end position="167"/>
    </location>
</feature>
<dbReference type="HOGENOM" id="CLU_059734_1_1_7"/>
<dbReference type="InterPro" id="IPR046469">
    <property type="entry name" value="SAM_HAT_N"/>
</dbReference>
<dbReference type="PANTHER" id="PTHR35092:SF1">
    <property type="entry name" value="CHLORINASE MJ1651"/>
    <property type="match status" value="1"/>
</dbReference>
<protein>
    <recommendedName>
        <fullName evidence="7">SAM-dependent chlorinase/fluorinase</fullName>
    </recommendedName>
</protein>
<evidence type="ECO:0000256" key="1">
    <source>
        <dbReference type="ARBA" id="ARBA00022691"/>
    </source>
</evidence>
<dbReference type="STRING" id="335543.Sfum_1405"/>
<accession>A0LI44</accession>
<evidence type="ECO:0000259" key="4">
    <source>
        <dbReference type="Pfam" id="PF20257"/>
    </source>
</evidence>
<dbReference type="PIRSF" id="PIRSF006779">
    <property type="entry name" value="UCP006779"/>
    <property type="match status" value="1"/>
</dbReference>
<dbReference type="Gene3D" id="3.40.50.10790">
    <property type="entry name" value="S-adenosyl-l-methionine hydroxide adenosyltransferase, N-terminal"/>
    <property type="match status" value="1"/>
</dbReference>
<evidence type="ECO:0000313" key="6">
    <source>
        <dbReference type="Proteomes" id="UP000001784"/>
    </source>
</evidence>
<keyword evidence="1" id="KW-0949">S-adenosyl-L-methionine</keyword>
<evidence type="ECO:0000256" key="2">
    <source>
        <dbReference type="ARBA" id="ARBA00024035"/>
    </source>
</evidence>
<name>A0LI44_SYNFM</name>
<feature type="domain" description="S-adenosyl-l-methionine hydroxide adenosyltransferase C-terminal" evidence="4">
    <location>
        <begin position="189"/>
        <end position="272"/>
    </location>
</feature>
<dbReference type="SUPFAM" id="SSF101852">
    <property type="entry name" value="Bacterial fluorinating enzyme, C-terminal domain"/>
    <property type="match status" value="1"/>
</dbReference>
<dbReference type="EMBL" id="CP000478">
    <property type="protein sequence ID" value="ABK17096.1"/>
    <property type="molecule type" value="Genomic_DNA"/>
</dbReference>
<dbReference type="eggNOG" id="COG1912">
    <property type="taxonomic scope" value="Bacteria"/>
</dbReference>